<keyword evidence="5" id="KW-0472">Membrane</keyword>
<keyword evidence="3" id="KW-0735">Signal-anchor</keyword>
<keyword evidence="8" id="KW-1185">Reference proteome</keyword>
<comment type="caution">
    <text evidence="7">The sequence shown here is derived from an EMBL/GenBank/DDBJ whole genome shotgun (WGS) entry which is preliminary data.</text>
</comment>
<dbReference type="EMBL" id="JAFNEN010000211">
    <property type="protein sequence ID" value="KAG8189592.1"/>
    <property type="molecule type" value="Genomic_DNA"/>
</dbReference>
<evidence type="ECO:0000256" key="3">
    <source>
        <dbReference type="ARBA" id="ARBA00022968"/>
    </source>
</evidence>
<keyword evidence="2" id="KW-0812">Transmembrane</keyword>
<evidence type="ECO:0000313" key="7">
    <source>
        <dbReference type="EMBL" id="KAG8189592.1"/>
    </source>
</evidence>
<evidence type="ECO:0000256" key="6">
    <source>
        <dbReference type="ARBA" id="ARBA00023180"/>
    </source>
</evidence>
<accession>A0AAV6UZD4</accession>
<dbReference type="GO" id="GO:0016020">
    <property type="term" value="C:membrane"/>
    <property type="evidence" value="ECO:0007669"/>
    <property type="project" value="UniProtKB-SubCell"/>
</dbReference>
<protein>
    <submittedName>
        <fullName evidence="7">Uncharacterized protein</fullName>
    </submittedName>
</protein>
<dbReference type="Pfam" id="PF13896">
    <property type="entry name" value="Glyco_transf_49"/>
    <property type="match status" value="2"/>
</dbReference>
<dbReference type="GO" id="GO:0035269">
    <property type="term" value="P:protein O-linked glycosylation via mannose"/>
    <property type="evidence" value="ECO:0007669"/>
    <property type="project" value="TreeGrafter"/>
</dbReference>
<evidence type="ECO:0000256" key="4">
    <source>
        <dbReference type="ARBA" id="ARBA00022989"/>
    </source>
</evidence>
<dbReference type="Gene3D" id="3.90.550.10">
    <property type="entry name" value="Spore Coat Polysaccharide Biosynthesis Protein SpsA, Chain A"/>
    <property type="match status" value="1"/>
</dbReference>
<keyword evidence="6" id="KW-0325">Glycoprotein</keyword>
<sequence>MLKIKEEKIWKTTDGIHYPKKEFIVWNMRSVLNVLSSKSISNENLSLRGWWMDHAKWDTDIRCFNHRWTFCSKGFSTICKADGIRAIYQYVTFVKDSHISGFELSVTATADQLEPQATGASFGALALIKLFNGDVEYIQISFSSNIDPLTVRSINFPSGKNTISSITIMLMCYGYTGNIHFTDVVLIPRVSSYDMTKKLIEVCPERVKKQKIPLAIDRIEEIVKPNNKSIKEHNHFITLVTQVSMDRLSILERSFQLWEGPVSLVVYVTTKHTDKSAYDWQRLYIQKKLKHIKLAASSHVSLVFGSTKSGDYPINALRNIAIRQVKSKFMFLLDGDFQPSPDFQQKFVAHFKHTTFHKKTAFVIPAFEYIELPQRHDNAPQTKEELLQLLHREEPFILPFRISESSESHRITDYWKWYRADKPYILSSFCDKYEPYVILRKSSSVPIYDERFSGYGMNKVTHINELFAANYTFAVLPDLWVLHMPHKISPYAIEFLQNAHQRLQNRVERFEFVADIMHFYKIGHCNEQFSYPSRNLNFNANN</sequence>
<evidence type="ECO:0000256" key="5">
    <source>
        <dbReference type="ARBA" id="ARBA00023136"/>
    </source>
</evidence>
<proteinExistence type="predicted"/>
<dbReference type="Proteomes" id="UP000827092">
    <property type="component" value="Unassembled WGS sequence"/>
</dbReference>
<name>A0AAV6UZD4_9ARAC</name>
<keyword evidence="4" id="KW-1133">Transmembrane helix</keyword>
<dbReference type="AlphaFoldDB" id="A0AAV6UZD4"/>
<organism evidence="7 8">
    <name type="scientific">Oedothorax gibbosus</name>
    <dbReference type="NCBI Taxonomy" id="931172"/>
    <lineage>
        <taxon>Eukaryota</taxon>
        <taxon>Metazoa</taxon>
        <taxon>Ecdysozoa</taxon>
        <taxon>Arthropoda</taxon>
        <taxon>Chelicerata</taxon>
        <taxon>Arachnida</taxon>
        <taxon>Araneae</taxon>
        <taxon>Araneomorphae</taxon>
        <taxon>Entelegynae</taxon>
        <taxon>Araneoidea</taxon>
        <taxon>Linyphiidae</taxon>
        <taxon>Erigoninae</taxon>
        <taxon>Oedothorax</taxon>
    </lineage>
</organism>
<dbReference type="GO" id="GO:0015020">
    <property type="term" value="F:glucuronosyltransferase activity"/>
    <property type="evidence" value="ECO:0007669"/>
    <property type="project" value="TreeGrafter"/>
</dbReference>
<dbReference type="GO" id="GO:0042285">
    <property type="term" value="F:xylosyltransferase activity"/>
    <property type="evidence" value="ECO:0007669"/>
    <property type="project" value="TreeGrafter"/>
</dbReference>
<dbReference type="PANTHER" id="PTHR12270:SF52">
    <property type="entry name" value="GLYCOSYLTRANSFERASE-LIKE PROTEIN GNT13-RELATED"/>
    <property type="match status" value="1"/>
</dbReference>
<evidence type="ECO:0000313" key="8">
    <source>
        <dbReference type="Proteomes" id="UP000827092"/>
    </source>
</evidence>
<comment type="subcellular location">
    <subcellularLocation>
        <location evidence="1">Membrane</location>
        <topology evidence="1">Single-pass type II membrane protein</topology>
    </subcellularLocation>
</comment>
<dbReference type="InterPro" id="IPR051292">
    <property type="entry name" value="Xyl/GlcA_transferase"/>
</dbReference>
<dbReference type="PANTHER" id="PTHR12270">
    <property type="entry name" value="GLYCOSYLTRANSFERASE-RELATED"/>
    <property type="match status" value="1"/>
</dbReference>
<evidence type="ECO:0000256" key="1">
    <source>
        <dbReference type="ARBA" id="ARBA00004606"/>
    </source>
</evidence>
<dbReference type="InterPro" id="IPR029044">
    <property type="entry name" value="Nucleotide-diphossugar_trans"/>
</dbReference>
<dbReference type="SUPFAM" id="SSF53448">
    <property type="entry name" value="Nucleotide-diphospho-sugar transferases"/>
    <property type="match status" value="1"/>
</dbReference>
<evidence type="ECO:0000256" key="2">
    <source>
        <dbReference type="ARBA" id="ARBA00022692"/>
    </source>
</evidence>
<gene>
    <name evidence="7" type="ORF">JTE90_023660</name>
</gene>
<reference evidence="7 8" key="1">
    <citation type="journal article" date="2022" name="Nat. Ecol. Evol.">
        <title>A masculinizing supergene underlies an exaggerated male reproductive morph in a spider.</title>
        <authorList>
            <person name="Hendrickx F."/>
            <person name="De Corte Z."/>
            <person name="Sonet G."/>
            <person name="Van Belleghem S.M."/>
            <person name="Kostlbacher S."/>
            <person name="Vangestel C."/>
        </authorList>
    </citation>
    <scope>NUCLEOTIDE SEQUENCE [LARGE SCALE GENOMIC DNA]</scope>
    <source>
        <strain evidence="7">W744_W776</strain>
    </source>
</reference>